<comment type="cofactor">
    <cofactor evidence="7">
        <name>Mg(2+)</name>
        <dbReference type="ChEBI" id="CHEBI:18420"/>
    </cofactor>
    <text evidence="7">Binds 1 Mg(2+) ion per subunit.</text>
</comment>
<reference evidence="8 9" key="1">
    <citation type="submission" date="2019-08" db="EMBL/GenBank/DDBJ databases">
        <title>Bacillus genomes from the desert of Cuatro Cienegas, Coahuila.</title>
        <authorList>
            <person name="Olmedo-Alvarez G."/>
        </authorList>
    </citation>
    <scope>NUCLEOTIDE SEQUENCE [LARGE SCALE GENOMIC DNA]</scope>
    <source>
        <strain evidence="8 9">CH37_1T</strain>
    </source>
</reference>
<dbReference type="UniPathway" id="UPA00053">
    <property type="reaction ID" value="UER00088"/>
</dbReference>
<comment type="subunit">
    <text evidence="7">Monomer.</text>
</comment>
<dbReference type="CDD" id="cd00464">
    <property type="entry name" value="SK"/>
    <property type="match status" value="1"/>
</dbReference>
<evidence type="ECO:0000256" key="4">
    <source>
        <dbReference type="ARBA" id="ARBA00022777"/>
    </source>
</evidence>
<evidence type="ECO:0000313" key="8">
    <source>
        <dbReference type="EMBL" id="TYS66399.1"/>
    </source>
</evidence>
<keyword evidence="7" id="KW-0460">Magnesium</keyword>
<organism evidence="8 9">
    <name type="scientific">Bacillus infantis</name>
    <dbReference type="NCBI Taxonomy" id="324767"/>
    <lineage>
        <taxon>Bacteria</taxon>
        <taxon>Bacillati</taxon>
        <taxon>Bacillota</taxon>
        <taxon>Bacilli</taxon>
        <taxon>Bacillales</taxon>
        <taxon>Bacillaceae</taxon>
        <taxon>Bacillus</taxon>
    </lineage>
</organism>
<dbReference type="HAMAP" id="MF_00109">
    <property type="entry name" value="Shikimate_kinase"/>
    <property type="match status" value="1"/>
</dbReference>
<dbReference type="InterPro" id="IPR031322">
    <property type="entry name" value="Shikimate/glucono_kinase"/>
</dbReference>
<comment type="function">
    <text evidence="7">Catalyzes the specific phosphorylation of the 3-hydroxyl group of shikimic acid using ATP as a cosubstrate.</text>
</comment>
<evidence type="ECO:0000256" key="1">
    <source>
        <dbReference type="ARBA" id="ARBA00022605"/>
    </source>
</evidence>
<dbReference type="GO" id="GO:0008652">
    <property type="term" value="P:amino acid biosynthetic process"/>
    <property type="evidence" value="ECO:0007669"/>
    <property type="project" value="UniProtKB-KW"/>
</dbReference>
<evidence type="ECO:0000256" key="6">
    <source>
        <dbReference type="ARBA" id="ARBA00023141"/>
    </source>
</evidence>
<dbReference type="GO" id="GO:0000287">
    <property type="term" value="F:magnesium ion binding"/>
    <property type="evidence" value="ECO:0007669"/>
    <property type="project" value="UniProtKB-UniRule"/>
</dbReference>
<feature type="binding site" evidence="7">
    <location>
        <position position="78"/>
    </location>
    <ligand>
        <name>substrate</name>
    </ligand>
</feature>
<comment type="pathway">
    <text evidence="7">Metabolic intermediate biosynthesis; chorismate biosynthesis; chorismate from D-erythrose 4-phosphate and phosphoenolpyruvate: step 5/7.</text>
</comment>
<dbReference type="InterPro" id="IPR000623">
    <property type="entry name" value="Shikimate_kinase/TSH1"/>
</dbReference>
<dbReference type="RefSeq" id="WP_129612053.1">
    <property type="nucleotide sequence ID" value="NZ_JAIVAO010000008.1"/>
</dbReference>
<dbReference type="GO" id="GO:0005524">
    <property type="term" value="F:ATP binding"/>
    <property type="evidence" value="ECO:0007669"/>
    <property type="project" value="UniProtKB-UniRule"/>
</dbReference>
<sequence>MNTIYLIGFMGAGKTTVGRELSCVLGKPAVDMDEEIEKEAGISIKEMFAQKGEEYFRKLETQMLKRLSARDIIVTTGGGVVLRKENRDLLKNTGTVLFLHASPEETIKRLAADTARPLLEGGLEQKVKVLYQSRLPLYKEAADHIIETDGRTIGSITAEAQLCLKS</sequence>
<dbReference type="GO" id="GO:0004765">
    <property type="term" value="F:shikimate kinase activity"/>
    <property type="evidence" value="ECO:0007669"/>
    <property type="project" value="UniProtKB-UniRule"/>
</dbReference>
<comment type="subcellular location">
    <subcellularLocation>
        <location evidence="7">Cytoplasm</location>
    </subcellularLocation>
</comment>
<protein>
    <recommendedName>
        <fullName evidence="7">Shikimate kinase</fullName>
        <shortName evidence="7">SK</shortName>
        <ecNumber evidence="7">2.7.1.71</ecNumber>
    </recommendedName>
</protein>
<dbReference type="PRINTS" id="PR01100">
    <property type="entry name" value="SHIKIMTKNASE"/>
</dbReference>
<dbReference type="PANTHER" id="PTHR21087">
    <property type="entry name" value="SHIKIMATE KINASE"/>
    <property type="match status" value="1"/>
</dbReference>
<feature type="binding site" evidence="7">
    <location>
        <position position="15"/>
    </location>
    <ligand>
        <name>Mg(2+)</name>
        <dbReference type="ChEBI" id="CHEBI:18420"/>
    </ligand>
</feature>
<feature type="binding site" evidence="7">
    <location>
        <position position="116"/>
    </location>
    <ligand>
        <name>ATP</name>
        <dbReference type="ChEBI" id="CHEBI:30616"/>
    </ligand>
</feature>
<comment type="catalytic activity">
    <reaction evidence="7">
        <text>shikimate + ATP = 3-phosphoshikimate + ADP + H(+)</text>
        <dbReference type="Rhea" id="RHEA:13121"/>
        <dbReference type="ChEBI" id="CHEBI:15378"/>
        <dbReference type="ChEBI" id="CHEBI:30616"/>
        <dbReference type="ChEBI" id="CHEBI:36208"/>
        <dbReference type="ChEBI" id="CHEBI:145989"/>
        <dbReference type="ChEBI" id="CHEBI:456216"/>
        <dbReference type="EC" id="2.7.1.71"/>
    </reaction>
</comment>
<dbReference type="GO" id="GO:0009073">
    <property type="term" value="P:aromatic amino acid family biosynthetic process"/>
    <property type="evidence" value="ECO:0007669"/>
    <property type="project" value="UniProtKB-KW"/>
</dbReference>
<feature type="binding site" evidence="7">
    <location>
        <position position="151"/>
    </location>
    <ligand>
        <name>ATP</name>
        <dbReference type="ChEBI" id="CHEBI:30616"/>
    </ligand>
</feature>
<keyword evidence="2 7" id="KW-0808">Transferase</keyword>
<keyword evidence="5 7" id="KW-0067">ATP-binding</keyword>
<keyword evidence="4 7" id="KW-0418">Kinase</keyword>
<dbReference type="Proteomes" id="UP000323732">
    <property type="component" value="Unassembled WGS sequence"/>
</dbReference>
<keyword evidence="6 7" id="KW-0057">Aromatic amino acid biosynthesis</keyword>
<feature type="binding site" evidence="7">
    <location>
        <position position="57"/>
    </location>
    <ligand>
        <name>substrate</name>
    </ligand>
</feature>
<dbReference type="Gene3D" id="3.40.50.300">
    <property type="entry name" value="P-loop containing nucleotide triphosphate hydrolases"/>
    <property type="match status" value="1"/>
</dbReference>
<evidence type="ECO:0000313" key="9">
    <source>
        <dbReference type="Proteomes" id="UP000323732"/>
    </source>
</evidence>
<name>A0A5D4STW0_9BACI</name>
<keyword evidence="7" id="KW-0963">Cytoplasm</keyword>
<feature type="binding site" evidence="7">
    <location>
        <position position="33"/>
    </location>
    <ligand>
        <name>substrate</name>
    </ligand>
</feature>
<dbReference type="GO" id="GO:0005829">
    <property type="term" value="C:cytosol"/>
    <property type="evidence" value="ECO:0007669"/>
    <property type="project" value="TreeGrafter"/>
</dbReference>
<dbReference type="Pfam" id="PF01202">
    <property type="entry name" value="SKI"/>
    <property type="match status" value="1"/>
</dbReference>
<keyword evidence="1 7" id="KW-0028">Amino-acid biosynthesis</keyword>
<dbReference type="GO" id="GO:0009423">
    <property type="term" value="P:chorismate biosynthetic process"/>
    <property type="evidence" value="ECO:0007669"/>
    <property type="project" value="UniProtKB-UniRule"/>
</dbReference>
<evidence type="ECO:0000256" key="3">
    <source>
        <dbReference type="ARBA" id="ARBA00022741"/>
    </source>
</evidence>
<dbReference type="InterPro" id="IPR027417">
    <property type="entry name" value="P-loop_NTPase"/>
</dbReference>
<evidence type="ECO:0000256" key="5">
    <source>
        <dbReference type="ARBA" id="ARBA00022840"/>
    </source>
</evidence>
<proteinExistence type="inferred from homology"/>
<dbReference type="PANTHER" id="PTHR21087:SF16">
    <property type="entry name" value="SHIKIMATE KINASE 1, CHLOROPLASTIC"/>
    <property type="match status" value="1"/>
</dbReference>
<dbReference type="EMBL" id="VTES01000001">
    <property type="protein sequence ID" value="TYS66399.1"/>
    <property type="molecule type" value="Genomic_DNA"/>
</dbReference>
<gene>
    <name evidence="7" type="primary">aroK</name>
    <name evidence="8" type="ORF">FZD47_02625</name>
</gene>
<evidence type="ECO:0000256" key="7">
    <source>
        <dbReference type="HAMAP-Rule" id="MF_00109"/>
    </source>
</evidence>
<accession>A0A5D4STW0</accession>
<dbReference type="SUPFAM" id="SSF52540">
    <property type="entry name" value="P-loop containing nucleoside triphosphate hydrolases"/>
    <property type="match status" value="1"/>
</dbReference>
<dbReference type="EC" id="2.7.1.71" evidence="7"/>
<keyword evidence="7" id="KW-0479">Metal-binding</keyword>
<keyword evidence="3 7" id="KW-0547">Nucleotide-binding</keyword>
<feature type="binding site" evidence="7">
    <location>
        <position position="134"/>
    </location>
    <ligand>
        <name>substrate</name>
    </ligand>
</feature>
<evidence type="ECO:0000256" key="2">
    <source>
        <dbReference type="ARBA" id="ARBA00022679"/>
    </source>
</evidence>
<dbReference type="AlphaFoldDB" id="A0A5D4STW0"/>
<feature type="binding site" evidence="7">
    <location>
        <begin position="11"/>
        <end position="16"/>
    </location>
    <ligand>
        <name>ATP</name>
        <dbReference type="ChEBI" id="CHEBI:30616"/>
    </ligand>
</feature>
<comment type="similarity">
    <text evidence="7">Belongs to the shikimate kinase family.</text>
</comment>
<comment type="caution">
    <text evidence="8">The sequence shown here is derived from an EMBL/GenBank/DDBJ whole genome shotgun (WGS) entry which is preliminary data.</text>
</comment>